<dbReference type="Proteomes" id="UP000000305">
    <property type="component" value="Unassembled WGS sequence"/>
</dbReference>
<proteinExistence type="predicted"/>
<dbReference type="AlphaFoldDB" id="E9HR27"/>
<accession>E9HR27</accession>
<dbReference type="HOGENOM" id="CLU_2186559_0_0_1"/>
<dbReference type="EMBL" id="GL732730">
    <property type="protein sequence ID" value="EFX65808.1"/>
    <property type="molecule type" value="Genomic_DNA"/>
</dbReference>
<dbReference type="PhylomeDB" id="E9HR27"/>
<sequence length="109" mass="12792">MDHEPIFKSKNGNLFKKEDVVDYYYESEVPDQPFQPSAKQDQLIAEKVESSNPPMESKLENLKFCYNNLKSQNAKDACELEELSTRIQYLLQHEMDLDQTFSLLKQVKE</sequence>
<dbReference type="KEGG" id="dpx:DAPPUDRAFT_264197"/>
<organism evidence="1 2">
    <name type="scientific">Daphnia pulex</name>
    <name type="common">Water flea</name>
    <dbReference type="NCBI Taxonomy" id="6669"/>
    <lineage>
        <taxon>Eukaryota</taxon>
        <taxon>Metazoa</taxon>
        <taxon>Ecdysozoa</taxon>
        <taxon>Arthropoda</taxon>
        <taxon>Crustacea</taxon>
        <taxon>Branchiopoda</taxon>
        <taxon>Diplostraca</taxon>
        <taxon>Cladocera</taxon>
        <taxon>Anomopoda</taxon>
        <taxon>Daphniidae</taxon>
        <taxon>Daphnia</taxon>
    </lineage>
</organism>
<name>E9HR27_DAPPU</name>
<evidence type="ECO:0000313" key="1">
    <source>
        <dbReference type="EMBL" id="EFX65808.1"/>
    </source>
</evidence>
<keyword evidence="2" id="KW-1185">Reference proteome</keyword>
<reference evidence="1 2" key="1">
    <citation type="journal article" date="2011" name="Science">
        <title>The ecoresponsive genome of Daphnia pulex.</title>
        <authorList>
            <person name="Colbourne J.K."/>
            <person name="Pfrender M.E."/>
            <person name="Gilbert D."/>
            <person name="Thomas W.K."/>
            <person name="Tucker A."/>
            <person name="Oakley T.H."/>
            <person name="Tokishita S."/>
            <person name="Aerts A."/>
            <person name="Arnold G.J."/>
            <person name="Basu M.K."/>
            <person name="Bauer D.J."/>
            <person name="Caceres C.E."/>
            <person name="Carmel L."/>
            <person name="Casola C."/>
            <person name="Choi J.H."/>
            <person name="Detter J.C."/>
            <person name="Dong Q."/>
            <person name="Dusheyko S."/>
            <person name="Eads B.D."/>
            <person name="Frohlich T."/>
            <person name="Geiler-Samerotte K.A."/>
            <person name="Gerlach D."/>
            <person name="Hatcher P."/>
            <person name="Jogdeo S."/>
            <person name="Krijgsveld J."/>
            <person name="Kriventseva E.V."/>
            <person name="Kultz D."/>
            <person name="Laforsch C."/>
            <person name="Lindquist E."/>
            <person name="Lopez J."/>
            <person name="Manak J.R."/>
            <person name="Muller J."/>
            <person name="Pangilinan J."/>
            <person name="Patwardhan R.P."/>
            <person name="Pitluck S."/>
            <person name="Pritham E.J."/>
            <person name="Rechtsteiner A."/>
            <person name="Rho M."/>
            <person name="Rogozin I.B."/>
            <person name="Sakarya O."/>
            <person name="Salamov A."/>
            <person name="Schaack S."/>
            <person name="Shapiro H."/>
            <person name="Shiga Y."/>
            <person name="Skalitzky C."/>
            <person name="Smith Z."/>
            <person name="Souvorov A."/>
            <person name="Sung W."/>
            <person name="Tang Z."/>
            <person name="Tsuchiya D."/>
            <person name="Tu H."/>
            <person name="Vos H."/>
            <person name="Wang M."/>
            <person name="Wolf Y.I."/>
            <person name="Yamagata H."/>
            <person name="Yamada T."/>
            <person name="Ye Y."/>
            <person name="Shaw J.R."/>
            <person name="Andrews J."/>
            <person name="Crease T.J."/>
            <person name="Tang H."/>
            <person name="Lucas S.M."/>
            <person name="Robertson H.M."/>
            <person name="Bork P."/>
            <person name="Koonin E.V."/>
            <person name="Zdobnov E.M."/>
            <person name="Grigoriev I.V."/>
            <person name="Lynch M."/>
            <person name="Boore J.L."/>
        </authorList>
    </citation>
    <scope>NUCLEOTIDE SEQUENCE [LARGE SCALE GENOMIC DNA]</scope>
</reference>
<protein>
    <submittedName>
        <fullName evidence="1">Uncharacterized protein</fullName>
    </submittedName>
</protein>
<evidence type="ECO:0000313" key="2">
    <source>
        <dbReference type="Proteomes" id="UP000000305"/>
    </source>
</evidence>
<dbReference type="InParanoid" id="E9HR27"/>
<gene>
    <name evidence="1" type="ORF">DAPPUDRAFT_264197</name>
</gene>